<evidence type="ECO:0000313" key="2">
    <source>
        <dbReference type="EMBL" id="QJR09864.1"/>
    </source>
</evidence>
<protein>
    <recommendedName>
        <fullName evidence="4">Polyketide cyclase/dehydrase/lipid transport protein</fullName>
    </recommendedName>
</protein>
<evidence type="ECO:0000313" key="3">
    <source>
        <dbReference type="Proteomes" id="UP000501534"/>
    </source>
</evidence>
<keyword evidence="1" id="KW-1133">Transmembrane helix</keyword>
<keyword evidence="1" id="KW-0472">Membrane</keyword>
<dbReference type="RefSeq" id="WP_171089922.1">
    <property type="nucleotide sequence ID" value="NZ_CP053069.1"/>
</dbReference>
<organism evidence="2 3">
    <name type="scientific">Usitatibacter rugosus</name>
    <dbReference type="NCBI Taxonomy" id="2732067"/>
    <lineage>
        <taxon>Bacteria</taxon>
        <taxon>Pseudomonadati</taxon>
        <taxon>Pseudomonadota</taxon>
        <taxon>Betaproteobacteria</taxon>
        <taxon>Nitrosomonadales</taxon>
        <taxon>Usitatibacteraceae</taxon>
        <taxon>Usitatibacter</taxon>
    </lineage>
</organism>
<sequence>MDDKPAKRRWLRWGAPLLAGAVVGIAMRFVFSGYPDSMTHAMTAGFIYFVPVVVGAVAVYVSERLSPTASGWHFNIGALANVFFVIGTLLILIEGFVCAIIIVPLFAVIGGLSGLAMGAICRRVTKSKETLYAIAMLPFLATPMESQVPLPVELANVERTIVIHASPERVWNELLNARDIRPEEVERAWIYRIGVPVPQSGATSETPEGRVRHVTMGKDISFDEVITHSVENRYLRWTYRFTPESFPPYALDEHVVIGGHYFDVRDTSYVLRPVAGGTELTVRIGYRVSTRFNWYAAPVARFLMEDLGDSNLGYYRGRAERAT</sequence>
<keyword evidence="3" id="KW-1185">Reference proteome</keyword>
<proteinExistence type="predicted"/>
<evidence type="ECO:0000256" key="1">
    <source>
        <dbReference type="SAM" id="Phobius"/>
    </source>
</evidence>
<dbReference type="InterPro" id="IPR023393">
    <property type="entry name" value="START-like_dom_sf"/>
</dbReference>
<feature type="transmembrane region" description="Helical" evidence="1">
    <location>
        <begin position="99"/>
        <end position="121"/>
    </location>
</feature>
<dbReference type="AlphaFoldDB" id="A0A6M4GTM1"/>
<keyword evidence="1" id="KW-0812">Transmembrane</keyword>
<feature type="transmembrane region" description="Helical" evidence="1">
    <location>
        <begin position="43"/>
        <end position="62"/>
    </location>
</feature>
<dbReference type="KEGG" id="uru:DSM104443_00914"/>
<dbReference type="Proteomes" id="UP000501534">
    <property type="component" value="Chromosome"/>
</dbReference>
<name>A0A6M4GTM1_9PROT</name>
<gene>
    <name evidence="2" type="ORF">DSM104443_00914</name>
</gene>
<evidence type="ECO:0008006" key="4">
    <source>
        <dbReference type="Google" id="ProtNLM"/>
    </source>
</evidence>
<accession>A0A6M4GTM1</accession>
<dbReference type="Gene3D" id="3.30.530.20">
    <property type="match status" value="1"/>
</dbReference>
<dbReference type="EMBL" id="CP053069">
    <property type="protein sequence ID" value="QJR09864.1"/>
    <property type="molecule type" value="Genomic_DNA"/>
</dbReference>
<feature type="transmembrane region" description="Helical" evidence="1">
    <location>
        <begin position="74"/>
        <end position="93"/>
    </location>
</feature>
<dbReference type="SUPFAM" id="SSF55961">
    <property type="entry name" value="Bet v1-like"/>
    <property type="match status" value="1"/>
</dbReference>
<reference evidence="2 3" key="1">
    <citation type="submission" date="2020-04" db="EMBL/GenBank/DDBJ databases">
        <title>Usitatibacter rugosus gen. nov., sp. nov. and Usitatibacter palustris sp. nov., novel members of Usitatibacteraceae fam. nov. within the order Nitrosomonadales isolated from soil.</title>
        <authorList>
            <person name="Huber K.J."/>
            <person name="Neumann-Schaal M."/>
            <person name="Geppert A."/>
            <person name="Luckner M."/>
            <person name="Wanner G."/>
            <person name="Overmann J."/>
        </authorList>
    </citation>
    <scope>NUCLEOTIDE SEQUENCE [LARGE SCALE GENOMIC DNA]</scope>
    <source>
        <strain evidence="2 3">0125_3</strain>
    </source>
</reference>
<feature type="transmembrane region" description="Helical" evidence="1">
    <location>
        <begin position="12"/>
        <end position="31"/>
    </location>
</feature>